<dbReference type="InterPro" id="IPR000086">
    <property type="entry name" value="NUDIX_hydrolase_dom"/>
</dbReference>
<dbReference type="SUPFAM" id="SSF55811">
    <property type="entry name" value="Nudix"/>
    <property type="match status" value="1"/>
</dbReference>
<dbReference type="Pfam" id="PF00300">
    <property type="entry name" value="His_Phos_1"/>
    <property type="match status" value="1"/>
</dbReference>
<name>A0ABV9U797_9ACTN</name>
<dbReference type="PANTHER" id="PTHR21340">
    <property type="entry name" value="DIADENOSINE 5,5-P1,P4-TETRAPHOSPHATE PYROPHOSPHOHYDROLASE MUTT"/>
    <property type="match status" value="1"/>
</dbReference>
<comment type="caution">
    <text evidence="3">The sequence shown here is derived from an EMBL/GenBank/DDBJ whole genome shotgun (WGS) entry which is preliminary data.</text>
</comment>
<dbReference type="Gene3D" id="3.40.50.1240">
    <property type="entry name" value="Phosphoglycerate mutase-like"/>
    <property type="match status" value="1"/>
</dbReference>
<dbReference type="InterPro" id="IPR051325">
    <property type="entry name" value="Nudix_hydrolase_domain"/>
</dbReference>
<dbReference type="InterPro" id="IPR013078">
    <property type="entry name" value="His_Pase_superF_clade-1"/>
</dbReference>
<dbReference type="SUPFAM" id="SSF53254">
    <property type="entry name" value="Phosphoglycerate mutase-like"/>
    <property type="match status" value="1"/>
</dbReference>
<feature type="domain" description="Nudix hydrolase" evidence="2">
    <location>
        <begin position="17"/>
        <end position="146"/>
    </location>
</feature>
<dbReference type="SMART" id="SM00855">
    <property type="entry name" value="PGAM"/>
    <property type="match status" value="1"/>
</dbReference>
<evidence type="ECO:0000313" key="4">
    <source>
        <dbReference type="Proteomes" id="UP001595872"/>
    </source>
</evidence>
<sequence>MSEPGSVLVPRGAPEPGAVRAAGGVLWREGRGGAPELAVIHRPRHDDWTFPKGHVDRGEHTLRAAVREVFEETGIVSVLGRRLPSADYVVQGRPKRVDWWAASPVASGGPVFVANDEVDALEWLPLDEADRRLSYPLDRDLLRAFAAGPLRTRTVIVLRHGAAGEKKEWREPDELRPLDQRGRAEAAALAGLLPAFGTARVASSATARCVSTVLPYVRRTRTGLVTDAAFTVGETAPDRALDRLLELSADGGPLIVCTHGEIVSGLITGLCRRFGEKPPEDPSLRKGAFWVAHLTDDALAALERHEAR</sequence>
<dbReference type="Proteomes" id="UP001595872">
    <property type="component" value="Unassembled WGS sequence"/>
</dbReference>
<dbReference type="InterPro" id="IPR020084">
    <property type="entry name" value="NUDIX_hydrolase_CS"/>
</dbReference>
<dbReference type="Pfam" id="PF00293">
    <property type="entry name" value="NUDIX"/>
    <property type="match status" value="1"/>
</dbReference>
<keyword evidence="1" id="KW-0378">Hydrolase</keyword>
<dbReference type="EMBL" id="JBHSIT010000012">
    <property type="protein sequence ID" value="MFC4912408.1"/>
    <property type="molecule type" value="Genomic_DNA"/>
</dbReference>
<dbReference type="PROSITE" id="PS00893">
    <property type="entry name" value="NUDIX_BOX"/>
    <property type="match status" value="1"/>
</dbReference>
<dbReference type="InterPro" id="IPR015797">
    <property type="entry name" value="NUDIX_hydrolase-like_dom_sf"/>
</dbReference>
<dbReference type="PROSITE" id="PS51462">
    <property type="entry name" value="NUDIX"/>
    <property type="match status" value="1"/>
</dbReference>
<dbReference type="CDD" id="cd03673">
    <property type="entry name" value="NUDIX_Ap6A_hydrolase"/>
    <property type="match status" value="1"/>
</dbReference>
<organism evidence="3 4">
    <name type="scientific">Actinomadura gamaensis</name>
    <dbReference type="NCBI Taxonomy" id="1763541"/>
    <lineage>
        <taxon>Bacteria</taxon>
        <taxon>Bacillati</taxon>
        <taxon>Actinomycetota</taxon>
        <taxon>Actinomycetes</taxon>
        <taxon>Streptosporangiales</taxon>
        <taxon>Thermomonosporaceae</taxon>
        <taxon>Actinomadura</taxon>
    </lineage>
</organism>
<dbReference type="PANTHER" id="PTHR21340:SF0">
    <property type="entry name" value="BIS(5'-NUCLEOSYL)-TETRAPHOSPHATASE [ASYMMETRICAL]"/>
    <property type="match status" value="1"/>
</dbReference>
<reference evidence="4" key="1">
    <citation type="journal article" date="2019" name="Int. J. Syst. Evol. Microbiol.">
        <title>The Global Catalogue of Microorganisms (GCM) 10K type strain sequencing project: providing services to taxonomists for standard genome sequencing and annotation.</title>
        <authorList>
            <consortium name="The Broad Institute Genomics Platform"/>
            <consortium name="The Broad Institute Genome Sequencing Center for Infectious Disease"/>
            <person name="Wu L."/>
            <person name="Ma J."/>
        </authorList>
    </citation>
    <scope>NUCLEOTIDE SEQUENCE [LARGE SCALE GENOMIC DNA]</scope>
    <source>
        <strain evidence="4">KLKA75</strain>
    </source>
</reference>
<evidence type="ECO:0000259" key="2">
    <source>
        <dbReference type="PROSITE" id="PS51462"/>
    </source>
</evidence>
<dbReference type="Gene3D" id="3.90.79.10">
    <property type="entry name" value="Nucleoside Triphosphate Pyrophosphohydrolase"/>
    <property type="match status" value="1"/>
</dbReference>
<keyword evidence="4" id="KW-1185">Reference proteome</keyword>
<dbReference type="InterPro" id="IPR029033">
    <property type="entry name" value="His_PPase_superfam"/>
</dbReference>
<proteinExistence type="predicted"/>
<evidence type="ECO:0000256" key="1">
    <source>
        <dbReference type="ARBA" id="ARBA00022801"/>
    </source>
</evidence>
<gene>
    <name evidence="3" type="ORF">ACFPCY_34265</name>
</gene>
<accession>A0ABV9U797</accession>
<protein>
    <submittedName>
        <fullName evidence="3">NUDIX domain-containing protein</fullName>
    </submittedName>
</protein>
<evidence type="ECO:0000313" key="3">
    <source>
        <dbReference type="EMBL" id="MFC4912408.1"/>
    </source>
</evidence>
<dbReference type="RefSeq" id="WP_378262287.1">
    <property type="nucleotide sequence ID" value="NZ_JBHSIT010000012.1"/>
</dbReference>